<evidence type="ECO:0000256" key="3">
    <source>
        <dbReference type="ARBA" id="ARBA00022473"/>
    </source>
</evidence>
<comment type="caution">
    <text evidence="10">The sequence shown here is derived from an EMBL/GenBank/DDBJ whole genome shotgun (WGS) entry which is preliminary data.</text>
</comment>
<dbReference type="Pfam" id="PF00235">
    <property type="entry name" value="Profilin"/>
    <property type="match status" value="1"/>
</dbReference>
<keyword evidence="11" id="KW-1185">Reference proteome</keyword>
<dbReference type="EMBL" id="BEZZ01000092">
    <property type="protein sequence ID" value="GCC25618.1"/>
    <property type="molecule type" value="Genomic_DNA"/>
</dbReference>
<dbReference type="GO" id="GO:0008289">
    <property type="term" value="F:lipid binding"/>
    <property type="evidence" value="ECO:0007669"/>
    <property type="project" value="UniProtKB-KW"/>
</dbReference>
<dbReference type="InterPro" id="IPR005455">
    <property type="entry name" value="PFN_euk"/>
</dbReference>
<dbReference type="InterPro" id="IPR036140">
    <property type="entry name" value="PFN_sf"/>
</dbReference>
<organism evidence="10 11">
    <name type="scientific">Chiloscyllium punctatum</name>
    <name type="common">Brownbanded bambooshark</name>
    <name type="synonym">Hemiscyllium punctatum</name>
    <dbReference type="NCBI Taxonomy" id="137246"/>
    <lineage>
        <taxon>Eukaryota</taxon>
        <taxon>Metazoa</taxon>
        <taxon>Chordata</taxon>
        <taxon>Craniata</taxon>
        <taxon>Vertebrata</taxon>
        <taxon>Chondrichthyes</taxon>
        <taxon>Elasmobranchii</taxon>
        <taxon>Galeomorphii</taxon>
        <taxon>Galeoidea</taxon>
        <taxon>Orectolobiformes</taxon>
        <taxon>Hemiscylliidae</taxon>
        <taxon>Chiloscyllium</taxon>
    </lineage>
</organism>
<evidence type="ECO:0000256" key="6">
    <source>
        <dbReference type="ARBA" id="ARBA00022871"/>
    </source>
</evidence>
<gene>
    <name evidence="10" type="ORF">chiPu_0004029</name>
</gene>
<evidence type="ECO:0000256" key="9">
    <source>
        <dbReference type="RuleBase" id="RU003909"/>
    </source>
</evidence>
<evidence type="ECO:0000256" key="1">
    <source>
        <dbReference type="ARBA" id="ARBA00004496"/>
    </source>
</evidence>
<dbReference type="SMART" id="SM00392">
    <property type="entry name" value="PROF"/>
    <property type="match status" value="1"/>
</dbReference>
<dbReference type="Proteomes" id="UP000287033">
    <property type="component" value="Unassembled WGS sequence"/>
</dbReference>
<comment type="subcellular location">
    <subcellularLocation>
        <location evidence="1">Cytoplasm</location>
    </subcellularLocation>
</comment>
<reference evidence="10 11" key="1">
    <citation type="journal article" date="2018" name="Nat. Ecol. Evol.">
        <title>Shark genomes provide insights into elasmobranch evolution and the origin of vertebrates.</title>
        <authorList>
            <person name="Hara Y"/>
            <person name="Yamaguchi K"/>
            <person name="Onimaru K"/>
            <person name="Kadota M"/>
            <person name="Koyanagi M"/>
            <person name="Keeley SD"/>
            <person name="Tatsumi K"/>
            <person name="Tanaka K"/>
            <person name="Motone F"/>
            <person name="Kageyama Y"/>
            <person name="Nozu R"/>
            <person name="Adachi N"/>
            <person name="Nishimura O"/>
            <person name="Nakagawa R"/>
            <person name="Tanegashima C"/>
            <person name="Kiyatake I"/>
            <person name="Matsumoto R"/>
            <person name="Murakumo K"/>
            <person name="Nishida K"/>
            <person name="Terakita A"/>
            <person name="Kuratani S"/>
            <person name="Sato K"/>
            <person name="Hyodo S Kuraku.S."/>
        </authorList>
    </citation>
    <scope>NUCLEOTIDE SEQUENCE [LARGE SCALE GENOMIC DNA]</scope>
</reference>
<comment type="similarity">
    <text evidence="2 9">Belongs to the profilin family.</text>
</comment>
<dbReference type="PANTHER" id="PTHR11604">
    <property type="entry name" value="PROFILIN"/>
    <property type="match status" value="1"/>
</dbReference>
<evidence type="ECO:0000256" key="5">
    <source>
        <dbReference type="ARBA" id="ARBA00022782"/>
    </source>
</evidence>
<name>A0A401S5G8_CHIPU</name>
<evidence type="ECO:0000256" key="8">
    <source>
        <dbReference type="ARBA" id="ARBA00059169"/>
    </source>
</evidence>
<keyword evidence="9" id="KW-0009">Actin-binding</keyword>
<dbReference type="OrthoDB" id="421374at2759"/>
<keyword evidence="4" id="KW-0963">Cytoplasm</keyword>
<evidence type="ECO:0000256" key="7">
    <source>
        <dbReference type="ARBA" id="ARBA00023121"/>
    </source>
</evidence>
<sequence length="170" mass="18931">NVLYKLQRLVLTMISAPASLSGSPSLRPFTRFLECSLSDNFKMGEYQDLLTQSLTATNHVQDCAIISLKNPSVVTASIGFKLESEEIQAFLKAFNQPSNFRDEGLYFKNVIYLCVRADNSSVYGKHDNIGLVLVKTGSYIICATYREGMYPSVCVEAAEKLGDYFRSKGK</sequence>
<feature type="non-terminal residue" evidence="10">
    <location>
        <position position="1"/>
    </location>
</feature>
<keyword evidence="6" id="KW-0744">Spermatogenesis</keyword>
<dbReference type="InterPro" id="IPR048278">
    <property type="entry name" value="PFN"/>
</dbReference>
<dbReference type="FunFam" id="3.30.450.30:FF:000007">
    <property type="entry name" value="Profilin"/>
    <property type="match status" value="1"/>
</dbReference>
<dbReference type="CDD" id="cd00148">
    <property type="entry name" value="PROF"/>
    <property type="match status" value="1"/>
</dbReference>
<evidence type="ECO:0000313" key="11">
    <source>
        <dbReference type="Proteomes" id="UP000287033"/>
    </source>
</evidence>
<dbReference type="STRING" id="137246.A0A401S5G8"/>
<dbReference type="AlphaFoldDB" id="A0A401S5G8"/>
<dbReference type="OMA" id="QGQKFML"/>
<proteinExistence type="inferred from homology"/>
<dbReference type="GO" id="GO:0007283">
    <property type="term" value="P:spermatogenesis"/>
    <property type="evidence" value="ECO:0007669"/>
    <property type="project" value="UniProtKB-KW"/>
</dbReference>
<keyword evidence="7" id="KW-0446">Lipid-binding</keyword>
<dbReference type="PRINTS" id="PR01640">
    <property type="entry name" value="PROFILINPLNT"/>
</dbReference>
<evidence type="ECO:0000256" key="4">
    <source>
        <dbReference type="ARBA" id="ARBA00022490"/>
    </source>
</evidence>
<evidence type="ECO:0000313" key="10">
    <source>
        <dbReference type="EMBL" id="GCC25618.1"/>
    </source>
</evidence>
<dbReference type="SUPFAM" id="SSF55770">
    <property type="entry name" value="Profilin (actin-binding protein)"/>
    <property type="match status" value="1"/>
</dbReference>
<dbReference type="GO" id="GO:0003785">
    <property type="term" value="F:actin monomer binding"/>
    <property type="evidence" value="ECO:0007669"/>
    <property type="project" value="TreeGrafter"/>
</dbReference>
<dbReference type="PANTHER" id="PTHR11604:SF2">
    <property type="entry name" value="PROFILIN-4"/>
    <property type="match status" value="1"/>
</dbReference>
<keyword evidence="5" id="KW-0221">Differentiation</keyword>
<dbReference type="GO" id="GO:0005938">
    <property type="term" value="C:cell cortex"/>
    <property type="evidence" value="ECO:0007669"/>
    <property type="project" value="TreeGrafter"/>
</dbReference>
<dbReference type="PRINTS" id="PR00392">
    <property type="entry name" value="PROFILIN"/>
</dbReference>
<accession>A0A401S5G8</accession>
<protein>
    <recommendedName>
        <fullName evidence="9">Profilin</fullName>
    </recommendedName>
</protein>
<dbReference type="Gene3D" id="3.30.450.30">
    <property type="entry name" value="Dynein light chain 2a, cytoplasmic"/>
    <property type="match status" value="1"/>
</dbReference>
<keyword evidence="3" id="KW-0217">Developmental protein</keyword>
<dbReference type="GO" id="GO:0030154">
    <property type="term" value="P:cell differentiation"/>
    <property type="evidence" value="ECO:0007669"/>
    <property type="project" value="UniProtKB-KW"/>
</dbReference>
<evidence type="ECO:0000256" key="2">
    <source>
        <dbReference type="ARBA" id="ARBA00010058"/>
    </source>
</evidence>
<comment type="function">
    <text evidence="8">Involved in male fertility. Required for manchette development and acrosome biogenesis during spermiogenesis. Binds in vitro to phospholipids, including phosphatidylinositol 3-phosphate (PtdIns(3)P), phosphatidylinositol 4,5-bisphosphate (PtdIns(4,5)P2), phosphatidylinositol 4-phosphate (PtdIns(4)P) and phosphatidic acid (PA). Contrary to other profilin family members, does not bind to actin in vitro.</text>
</comment>